<dbReference type="InterPro" id="IPR008509">
    <property type="entry name" value="MOT2/MFSD5"/>
</dbReference>
<proteinExistence type="predicted"/>
<comment type="caution">
    <text evidence="2">The sequence shown here is derived from an EMBL/GenBank/DDBJ whole genome shotgun (WGS) entry which is preliminary data.</text>
</comment>
<evidence type="ECO:0000313" key="2">
    <source>
        <dbReference type="EMBL" id="KAG2576315.1"/>
    </source>
</evidence>
<keyword evidence="3" id="KW-1185">Reference proteome</keyword>
<feature type="transmembrane region" description="Helical" evidence="1">
    <location>
        <begin position="15"/>
        <end position="34"/>
    </location>
</feature>
<dbReference type="SUPFAM" id="SSF103473">
    <property type="entry name" value="MFS general substrate transporter"/>
    <property type="match status" value="1"/>
</dbReference>
<dbReference type="AlphaFoldDB" id="A0A8T0QTR0"/>
<dbReference type="EMBL" id="CM029048">
    <property type="protein sequence ID" value="KAG2576315.1"/>
    <property type="molecule type" value="Genomic_DNA"/>
</dbReference>
<feature type="transmembrane region" description="Helical" evidence="1">
    <location>
        <begin position="366"/>
        <end position="387"/>
    </location>
</feature>
<feature type="transmembrane region" description="Helical" evidence="1">
    <location>
        <begin position="310"/>
        <end position="330"/>
    </location>
</feature>
<feature type="transmembrane region" description="Helical" evidence="1">
    <location>
        <begin position="150"/>
        <end position="172"/>
    </location>
</feature>
<keyword evidence="1" id="KW-0812">Transmembrane</keyword>
<feature type="transmembrane region" description="Helical" evidence="1">
    <location>
        <begin position="218"/>
        <end position="236"/>
    </location>
</feature>
<dbReference type="PANTHER" id="PTHR23516">
    <property type="entry name" value="SAM (S-ADENOSYL METHIONINE) TRANSPORTER"/>
    <property type="match status" value="1"/>
</dbReference>
<feature type="transmembrane region" description="Helical" evidence="1">
    <location>
        <begin position="399"/>
        <end position="417"/>
    </location>
</feature>
<gene>
    <name evidence="2" type="ORF">PVAP13_6NG016663</name>
</gene>
<reference evidence="2" key="1">
    <citation type="submission" date="2020-05" db="EMBL/GenBank/DDBJ databases">
        <title>WGS assembly of Panicum virgatum.</title>
        <authorList>
            <person name="Lovell J.T."/>
            <person name="Jenkins J."/>
            <person name="Shu S."/>
            <person name="Juenger T.E."/>
            <person name="Schmutz J."/>
        </authorList>
    </citation>
    <scope>NUCLEOTIDE SEQUENCE</scope>
    <source>
        <strain evidence="2">AP13</strain>
    </source>
</reference>
<dbReference type="InterPro" id="IPR036259">
    <property type="entry name" value="MFS_trans_sf"/>
</dbReference>
<keyword evidence="1" id="KW-1133">Transmembrane helix</keyword>
<dbReference type="GO" id="GO:0016020">
    <property type="term" value="C:membrane"/>
    <property type="evidence" value="ECO:0007669"/>
    <property type="project" value="InterPro"/>
</dbReference>
<feature type="transmembrane region" description="Helical" evidence="1">
    <location>
        <begin position="63"/>
        <end position="81"/>
    </location>
</feature>
<sequence length="462" mass="50576">MGVVIEREEWALTPLAYPLLSAAGLAAVLLLPYFSARAAAHAAGSSPSPFDAGAGPFLRFRRAFLLLFALASVVEGIQSVFGEDEFVRCGLGREQMAARLAATAAAALFPGAISGVISDKIGPRRFCIFYWVLQLAVGTLKSFSALRCAWINNFILTLASSMFSFCFETWLVVEHEKQDQKQDLLFDTFWLMTFFESVSLIGSQEITNVLVSNDDNGFLLPYAFAATLSVVGILYTRNASSTTQHASAIGSYQKSFFAHVLRGECNYYVSDKRVLILVLAQASIHFAVSAFWFLWAPTIVADGRYAQLSLIYPCFLASRMLGSAGFPWFYGATAPFQNEDSLTIAYVGAGISLSIVAYDYQEIGTLVILFCIFHACVGFILPSLARLRTMYLPNELRGGMMSFSLSLANAAIFIFLLQDAHPRSIAHSTILGLASCGLLGAGGCICMLRRWRKHTRQNARSL</sequence>
<feature type="transmembrane region" description="Helical" evidence="1">
    <location>
        <begin position="342"/>
        <end position="360"/>
    </location>
</feature>
<feature type="transmembrane region" description="Helical" evidence="1">
    <location>
        <begin position="429"/>
        <end position="448"/>
    </location>
</feature>
<name>A0A8T0QTR0_PANVG</name>
<evidence type="ECO:0000313" key="3">
    <source>
        <dbReference type="Proteomes" id="UP000823388"/>
    </source>
</evidence>
<feature type="transmembrane region" description="Helical" evidence="1">
    <location>
        <begin position="96"/>
        <end position="117"/>
    </location>
</feature>
<evidence type="ECO:0000256" key="1">
    <source>
        <dbReference type="SAM" id="Phobius"/>
    </source>
</evidence>
<dbReference type="PANTHER" id="PTHR23516:SF2">
    <property type="entry name" value="MOLYBDATE-ANION TRANSPORTER"/>
    <property type="match status" value="1"/>
</dbReference>
<dbReference type="Proteomes" id="UP000823388">
    <property type="component" value="Chromosome 6N"/>
</dbReference>
<accession>A0A8T0QTR0</accession>
<keyword evidence="1" id="KW-0472">Membrane</keyword>
<dbReference type="GO" id="GO:0015098">
    <property type="term" value="F:molybdate ion transmembrane transporter activity"/>
    <property type="evidence" value="ECO:0007669"/>
    <property type="project" value="InterPro"/>
</dbReference>
<protein>
    <recommendedName>
        <fullName evidence="4">Molybdate-anion transporter</fullName>
    </recommendedName>
</protein>
<dbReference type="Pfam" id="PF05631">
    <property type="entry name" value="MFS_5"/>
    <property type="match status" value="1"/>
</dbReference>
<organism evidence="2 3">
    <name type="scientific">Panicum virgatum</name>
    <name type="common">Blackwell switchgrass</name>
    <dbReference type="NCBI Taxonomy" id="38727"/>
    <lineage>
        <taxon>Eukaryota</taxon>
        <taxon>Viridiplantae</taxon>
        <taxon>Streptophyta</taxon>
        <taxon>Embryophyta</taxon>
        <taxon>Tracheophyta</taxon>
        <taxon>Spermatophyta</taxon>
        <taxon>Magnoliopsida</taxon>
        <taxon>Liliopsida</taxon>
        <taxon>Poales</taxon>
        <taxon>Poaceae</taxon>
        <taxon>PACMAD clade</taxon>
        <taxon>Panicoideae</taxon>
        <taxon>Panicodae</taxon>
        <taxon>Paniceae</taxon>
        <taxon>Panicinae</taxon>
        <taxon>Panicum</taxon>
        <taxon>Panicum sect. Hiantes</taxon>
    </lineage>
</organism>
<evidence type="ECO:0008006" key="4">
    <source>
        <dbReference type="Google" id="ProtNLM"/>
    </source>
</evidence>
<feature type="transmembrane region" description="Helical" evidence="1">
    <location>
        <begin position="274"/>
        <end position="295"/>
    </location>
</feature>